<proteinExistence type="predicted"/>
<dbReference type="Proteomes" id="UP001305779">
    <property type="component" value="Unassembled WGS sequence"/>
</dbReference>
<dbReference type="EMBL" id="JAXOVC010000005">
    <property type="protein sequence ID" value="KAK4501159.1"/>
    <property type="molecule type" value="Genomic_DNA"/>
</dbReference>
<evidence type="ECO:0000313" key="2">
    <source>
        <dbReference type="EMBL" id="KAK4501159.1"/>
    </source>
</evidence>
<reference evidence="2 3" key="1">
    <citation type="journal article" date="2023" name="G3 (Bethesda)">
        <title>A chromosome-level genome assembly of Zasmidium syzygii isolated from banana leaves.</title>
        <authorList>
            <person name="van Westerhoven A.C."/>
            <person name="Mehrabi R."/>
            <person name="Talebi R."/>
            <person name="Steentjes M.B.F."/>
            <person name="Corcolon B."/>
            <person name="Chong P.A."/>
            <person name="Kema G.H.J."/>
            <person name="Seidl M.F."/>
        </authorList>
    </citation>
    <scope>NUCLEOTIDE SEQUENCE [LARGE SCALE GENOMIC DNA]</scope>
    <source>
        <strain evidence="2 3">P124</strain>
    </source>
</reference>
<gene>
    <name evidence="2" type="ORF">PRZ48_006965</name>
</gene>
<evidence type="ECO:0000256" key="1">
    <source>
        <dbReference type="SAM" id="SignalP"/>
    </source>
</evidence>
<feature type="signal peptide" evidence="1">
    <location>
        <begin position="1"/>
        <end position="19"/>
    </location>
</feature>
<keyword evidence="1" id="KW-0732">Signal</keyword>
<sequence>MHFTKPLALMGTLLTLGLATPLPQEQELFGGYNTDNSKRDVQAANMVLVQDIVAKTGCDMQNKDDLTEEDIAKLSPDDAVVLSGEINKAAMRSGREDMVIPAFTKEDFRAASEEVLKQAAAAKGAVAVRAEALDDDEKNTIVHMVLHAVLFIIHLFG</sequence>
<feature type="chain" id="PRO_5046931117" evidence="1">
    <location>
        <begin position="20"/>
        <end position="157"/>
    </location>
</feature>
<comment type="caution">
    <text evidence="2">The sequence shown here is derived from an EMBL/GenBank/DDBJ whole genome shotgun (WGS) entry which is preliminary data.</text>
</comment>
<organism evidence="2 3">
    <name type="scientific">Zasmidium cellare</name>
    <name type="common">Wine cellar mold</name>
    <name type="synonym">Racodium cellare</name>
    <dbReference type="NCBI Taxonomy" id="395010"/>
    <lineage>
        <taxon>Eukaryota</taxon>
        <taxon>Fungi</taxon>
        <taxon>Dikarya</taxon>
        <taxon>Ascomycota</taxon>
        <taxon>Pezizomycotina</taxon>
        <taxon>Dothideomycetes</taxon>
        <taxon>Dothideomycetidae</taxon>
        <taxon>Mycosphaerellales</taxon>
        <taxon>Mycosphaerellaceae</taxon>
        <taxon>Zasmidium</taxon>
    </lineage>
</organism>
<keyword evidence="3" id="KW-1185">Reference proteome</keyword>
<protein>
    <submittedName>
        <fullName evidence="2">Uncharacterized protein</fullName>
    </submittedName>
</protein>
<accession>A0ABR0EI43</accession>
<evidence type="ECO:0000313" key="3">
    <source>
        <dbReference type="Proteomes" id="UP001305779"/>
    </source>
</evidence>
<name>A0ABR0EI43_ZASCE</name>